<dbReference type="EMBL" id="MGEJ01000014">
    <property type="protein sequence ID" value="OGL80149.1"/>
    <property type="molecule type" value="Genomic_DNA"/>
</dbReference>
<reference evidence="2 3" key="1">
    <citation type="journal article" date="2016" name="Nat. Commun.">
        <title>Thousands of microbial genomes shed light on interconnected biogeochemical processes in an aquifer system.</title>
        <authorList>
            <person name="Anantharaman K."/>
            <person name="Brown C.T."/>
            <person name="Hug L.A."/>
            <person name="Sharon I."/>
            <person name="Castelle C.J."/>
            <person name="Probst A.J."/>
            <person name="Thomas B.C."/>
            <person name="Singh A."/>
            <person name="Wilkins M.J."/>
            <person name="Karaoz U."/>
            <person name="Brodie E.L."/>
            <person name="Williams K.H."/>
            <person name="Hubbard S.S."/>
            <person name="Banfield J.F."/>
        </authorList>
    </citation>
    <scope>NUCLEOTIDE SEQUENCE [LARGE SCALE GENOMIC DNA]</scope>
</reference>
<dbReference type="AlphaFoldDB" id="A0A1F7UPH3"/>
<feature type="transmembrane region" description="Helical" evidence="1">
    <location>
        <begin position="27"/>
        <end position="44"/>
    </location>
</feature>
<keyword evidence="1" id="KW-1133">Transmembrane helix</keyword>
<proteinExistence type="predicted"/>
<accession>A0A1F7UPH3</accession>
<dbReference type="STRING" id="1802401.A3B21_02120"/>
<protein>
    <recommendedName>
        <fullName evidence="4">DUF5673 domain-containing protein</fullName>
    </recommendedName>
</protein>
<name>A0A1F7UPH3_9BACT</name>
<evidence type="ECO:0000313" key="2">
    <source>
        <dbReference type="EMBL" id="OGL80149.1"/>
    </source>
</evidence>
<evidence type="ECO:0000256" key="1">
    <source>
        <dbReference type="SAM" id="Phobius"/>
    </source>
</evidence>
<dbReference type="Proteomes" id="UP000176897">
    <property type="component" value="Unassembled WGS sequence"/>
</dbReference>
<feature type="transmembrane region" description="Helical" evidence="1">
    <location>
        <begin position="50"/>
        <end position="68"/>
    </location>
</feature>
<gene>
    <name evidence="2" type="ORF">A3B21_02120</name>
</gene>
<organism evidence="2 3">
    <name type="scientific">Candidatus Uhrbacteria bacterium RIFCSPLOWO2_01_FULL_47_24</name>
    <dbReference type="NCBI Taxonomy" id="1802401"/>
    <lineage>
        <taxon>Bacteria</taxon>
        <taxon>Candidatus Uhriibacteriota</taxon>
    </lineage>
</organism>
<keyword evidence="1" id="KW-0812">Transmembrane</keyword>
<keyword evidence="1" id="KW-0472">Membrane</keyword>
<evidence type="ECO:0008006" key="4">
    <source>
        <dbReference type="Google" id="ProtNLM"/>
    </source>
</evidence>
<comment type="caution">
    <text evidence="2">The sequence shown here is derived from an EMBL/GenBank/DDBJ whole genome shotgun (WGS) entry which is preliminary data.</text>
</comment>
<evidence type="ECO:0000313" key="3">
    <source>
        <dbReference type="Proteomes" id="UP000176897"/>
    </source>
</evidence>
<sequence>MPESAINYGKELLSWEVSDHHGHERGTFWYVAAAVIALGTLIYAVLTRNFLFAFIIIMFGIIIVTHTLRPTGQYRFSITERGIVLGKRFYQWKDMVQFWIVYEPPAVKTLYFDFGGLRPRLPVSLENTDPNMVRKTLLKMLPEDTAQTEEPMSDWFARMLKL</sequence>